<dbReference type="AlphaFoldDB" id="A0A977KC42"/>
<dbReference type="PANTHER" id="PTHR30483">
    <property type="entry name" value="LEUCINE-SPECIFIC-BINDING PROTEIN"/>
    <property type="match status" value="1"/>
</dbReference>
<dbReference type="InterPro" id="IPR028082">
    <property type="entry name" value="Peripla_BP_I"/>
</dbReference>
<dbReference type="Pfam" id="PF13458">
    <property type="entry name" value="Peripla_BP_6"/>
    <property type="match status" value="1"/>
</dbReference>
<evidence type="ECO:0000256" key="1">
    <source>
        <dbReference type="ARBA" id="ARBA00022729"/>
    </source>
</evidence>
<evidence type="ECO:0000313" key="3">
    <source>
        <dbReference type="EMBL" id="UXD22887.1"/>
    </source>
</evidence>
<dbReference type="EMBL" id="CP006868">
    <property type="protein sequence ID" value="UXD22887.1"/>
    <property type="molecule type" value="Genomic_DNA"/>
</dbReference>
<reference evidence="3" key="1">
    <citation type="submission" date="2013-11" db="EMBL/GenBank/DDBJ databases">
        <title>Comparative genomics of Ignicoccus.</title>
        <authorList>
            <person name="Podar M."/>
        </authorList>
    </citation>
    <scope>NUCLEOTIDE SEQUENCE</scope>
    <source>
        <strain evidence="3">DSM 13166</strain>
    </source>
</reference>
<dbReference type="InterPro" id="IPR028081">
    <property type="entry name" value="Leu-bd"/>
</dbReference>
<organism evidence="3 4">
    <name type="scientific">Ignicoccus pacificus DSM 13166</name>
    <dbReference type="NCBI Taxonomy" id="940294"/>
    <lineage>
        <taxon>Archaea</taxon>
        <taxon>Thermoproteota</taxon>
        <taxon>Thermoprotei</taxon>
        <taxon>Desulfurococcales</taxon>
        <taxon>Desulfurococcaceae</taxon>
        <taxon>Ignicoccus</taxon>
    </lineage>
</organism>
<feature type="domain" description="Leucine-binding protein" evidence="2">
    <location>
        <begin position="59"/>
        <end position="395"/>
    </location>
</feature>
<dbReference type="Gene3D" id="3.40.50.2300">
    <property type="match status" value="2"/>
</dbReference>
<sequence length="433" mass="47903">MKKALVVFLALGVMLFAAGLSKQELSLLTQPYQLGPNCESIMKVVEWAGGVNNIHLPKTILIGAPAPLSGALGSFAVSNYNAIKLASDEINGCMEKLGLPWRFKFLPEDTRTDPQTAVEVVRKLALQGVQIIAGRITSRPMGSLMYPVNEELHVVVMSATSTAPNLRVENYKEYIAKTGKSYIFWAITNDFLQGNALADLAAKLGYKKVTIMYRQDDYGVGLATAFKYYFAKHGGKVVLVPYDPNARTFDAELRVVAASKPDAILFISFDELKVILRQALTLGLQKYPWLFSETCRGVLLNDPYLAKIVALKQGIGTGPGGSEAFAKLYEKKFGIPPMLYADYIYDTLWLSALSVLKAGKYQADAIRQALLEVGAYFKGYTGPKKFNPLTQEPMKTSYHYWTIKIVNGKPTVVKVGFWDPDTGIELYMPIHPR</sequence>
<dbReference type="InterPro" id="IPR051010">
    <property type="entry name" value="BCAA_transport"/>
</dbReference>
<dbReference type="SUPFAM" id="SSF53822">
    <property type="entry name" value="Periplasmic binding protein-like I"/>
    <property type="match status" value="1"/>
</dbReference>
<dbReference type="KEGG" id="ipc:IPA_09225"/>
<evidence type="ECO:0000313" key="4">
    <source>
        <dbReference type="Proteomes" id="UP001063698"/>
    </source>
</evidence>
<gene>
    <name evidence="3" type="ORF">IPA_09225</name>
</gene>
<name>A0A977KC42_9CREN</name>
<proteinExistence type="predicted"/>
<accession>A0A977KC42</accession>
<dbReference type="CDD" id="cd06346">
    <property type="entry name" value="PBP1_ABC_ligand_binding-like"/>
    <property type="match status" value="1"/>
</dbReference>
<evidence type="ECO:0000259" key="2">
    <source>
        <dbReference type="Pfam" id="PF13458"/>
    </source>
</evidence>
<protein>
    <recommendedName>
        <fullName evidence="2">Leucine-binding protein domain-containing protein</fullName>
    </recommendedName>
</protein>
<dbReference type="Proteomes" id="UP001063698">
    <property type="component" value="Chromosome"/>
</dbReference>
<keyword evidence="4" id="KW-1185">Reference proteome</keyword>
<dbReference type="PANTHER" id="PTHR30483:SF6">
    <property type="entry name" value="PERIPLASMIC BINDING PROTEIN OF ABC TRANSPORTER FOR NATURAL AMINO ACIDS"/>
    <property type="match status" value="1"/>
</dbReference>
<keyword evidence="1" id="KW-0732">Signal</keyword>